<feature type="transmembrane region" description="Helical" evidence="9">
    <location>
        <begin position="274"/>
        <end position="299"/>
    </location>
</feature>
<evidence type="ECO:0000256" key="5">
    <source>
        <dbReference type="ARBA" id="ARBA00022741"/>
    </source>
</evidence>
<comment type="catalytic activity">
    <reaction evidence="1">
        <text>ATP + protein L-histidine = ADP + protein N-phospho-L-histidine.</text>
        <dbReference type="EC" id="2.7.13.3"/>
    </reaction>
</comment>
<dbReference type="PANTHER" id="PTHR24421">
    <property type="entry name" value="NITRATE/NITRITE SENSOR PROTEIN NARX-RELATED"/>
    <property type="match status" value="1"/>
</dbReference>
<comment type="caution">
    <text evidence="11">The sequence shown here is derived from an EMBL/GenBank/DDBJ whole genome shotgun (WGS) entry which is preliminary data.</text>
</comment>
<keyword evidence="7" id="KW-0067">ATP-binding</keyword>
<dbReference type="InterPro" id="IPR011712">
    <property type="entry name" value="Sig_transdc_His_kin_sub3_dim/P"/>
</dbReference>
<feature type="transmembrane region" description="Helical" evidence="9">
    <location>
        <begin position="69"/>
        <end position="89"/>
    </location>
</feature>
<accession>A0ABP8K1B8</accession>
<proteinExistence type="predicted"/>
<evidence type="ECO:0000313" key="11">
    <source>
        <dbReference type="EMBL" id="GAA4398780.1"/>
    </source>
</evidence>
<dbReference type="SUPFAM" id="SSF55874">
    <property type="entry name" value="ATPase domain of HSP90 chaperone/DNA topoisomerase II/histidine kinase"/>
    <property type="match status" value="1"/>
</dbReference>
<dbReference type="Proteomes" id="UP001500945">
    <property type="component" value="Unassembled WGS sequence"/>
</dbReference>
<protein>
    <recommendedName>
        <fullName evidence="2">histidine kinase</fullName>
        <ecNumber evidence="2">2.7.13.3</ecNumber>
    </recommendedName>
</protein>
<feature type="transmembrane region" description="Helical" evidence="9">
    <location>
        <begin position="241"/>
        <end position="262"/>
    </location>
</feature>
<dbReference type="InterPro" id="IPR050482">
    <property type="entry name" value="Sensor_HK_TwoCompSys"/>
</dbReference>
<feature type="transmembrane region" description="Helical" evidence="9">
    <location>
        <begin position="305"/>
        <end position="322"/>
    </location>
</feature>
<keyword evidence="9" id="KW-0472">Membrane</keyword>
<reference evidence="12" key="1">
    <citation type="journal article" date="2019" name="Int. J. Syst. Evol. Microbiol.">
        <title>The Global Catalogue of Microorganisms (GCM) 10K type strain sequencing project: providing services to taxonomists for standard genome sequencing and annotation.</title>
        <authorList>
            <consortium name="The Broad Institute Genomics Platform"/>
            <consortium name="The Broad Institute Genome Sequencing Center for Infectious Disease"/>
            <person name="Wu L."/>
            <person name="Ma J."/>
        </authorList>
    </citation>
    <scope>NUCLEOTIDE SEQUENCE [LARGE SCALE GENOMIC DNA]</scope>
    <source>
        <strain evidence="12">JCM 17809</strain>
    </source>
</reference>
<evidence type="ECO:0000256" key="1">
    <source>
        <dbReference type="ARBA" id="ARBA00000085"/>
    </source>
</evidence>
<dbReference type="PANTHER" id="PTHR24421:SF10">
    <property type="entry name" value="NITRATE_NITRITE SENSOR PROTEIN NARQ"/>
    <property type="match status" value="1"/>
</dbReference>
<name>A0ABP8K1B8_9MICO</name>
<dbReference type="Pfam" id="PF07730">
    <property type="entry name" value="HisKA_3"/>
    <property type="match status" value="1"/>
</dbReference>
<evidence type="ECO:0000259" key="10">
    <source>
        <dbReference type="PROSITE" id="PS50109"/>
    </source>
</evidence>
<feature type="transmembrane region" description="Helical" evidence="9">
    <location>
        <begin position="216"/>
        <end position="235"/>
    </location>
</feature>
<dbReference type="Gene3D" id="3.30.565.10">
    <property type="entry name" value="Histidine kinase-like ATPase, C-terminal domain"/>
    <property type="match status" value="1"/>
</dbReference>
<keyword evidence="4" id="KW-0808">Transferase</keyword>
<keyword evidence="6" id="KW-0418">Kinase</keyword>
<dbReference type="RefSeq" id="WP_345201940.1">
    <property type="nucleotide sequence ID" value="NZ_BAABGM010000003.1"/>
</dbReference>
<evidence type="ECO:0000256" key="8">
    <source>
        <dbReference type="ARBA" id="ARBA00023012"/>
    </source>
</evidence>
<dbReference type="Pfam" id="PF02518">
    <property type="entry name" value="HATPase_c"/>
    <property type="match status" value="1"/>
</dbReference>
<evidence type="ECO:0000256" key="2">
    <source>
        <dbReference type="ARBA" id="ARBA00012438"/>
    </source>
</evidence>
<evidence type="ECO:0000256" key="6">
    <source>
        <dbReference type="ARBA" id="ARBA00022777"/>
    </source>
</evidence>
<feature type="transmembrane region" description="Helical" evidence="9">
    <location>
        <begin position="38"/>
        <end position="57"/>
    </location>
</feature>
<keyword evidence="3" id="KW-0597">Phosphoprotein</keyword>
<dbReference type="SMART" id="SM00387">
    <property type="entry name" value="HATPase_c"/>
    <property type="match status" value="1"/>
</dbReference>
<feature type="domain" description="Histidine kinase" evidence="10">
    <location>
        <begin position="475"/>
        <end position="676"/>
    </location>
</feature>
<keyword evidence="5" id="KW-0547">Nucleotide-binding</keyword>
<dbReference type="InterPro" id="IPR036890">
    <property type="entry name" value="HATPase_C_sf"/>
</dbReference>
<dbReference type="CDD" id="cd16917">
    <property type="entry name" value="HATPase_UhpB-NarQ-NarX-like"/>
    <property type="match status" value="1"/>
</dbReference>
<evidence type="ECO:0000256" key="3">
    <source>
        <dbReference type="ARBA" id="ARBA00022553"/>
    </source>
</evidence>
<keyword evidence="8" id="KW-0902">Two-component regulatory system</keyword>
<evidence type="ECO:0000256" key="7">
    <source>
        <dbReference type="ARBA" id="ARBA00022840"/>
    </source>
</evidence>
<dbReference type="EC" id="2.7.13.3" evidence="2"/>
<evidence type="ECO:0000313" key="12">
    <source>
        <dbReference type="Proteomes" id="UP001500945"/>
    </source>
</evidence>
<feature type="transmembrane region" description="Helical" evidence="9">
    <location>
        <begin position="136"/>
        <end position="155"/>
    </location>
</feature>
<feature type="transmembrane region" description="Helical" evidence="9">
    <location>
        <begin position="95"/>
        <end position="124"/>
    </location>
</feature>
<keyword evidence="9" id="KW-1133">Transmembrane helix</keyword>
<sequence length="685" mass="71974">MSGNRRIALTVFAGAAASAGAVVSVVLGLGEAGHPGRLAILLVILTYAVVASVILVARPGNTVGRLMMLGVLAWGLGEGLLAIGVQGAVSDPGSVPYAAGIGVLGTSVRAAGWLVLALLVPLLFPDGQPAWPGRRLPVRLAVASIAMFAVAALVSPTPLETRLSSVSNPLGLPQSLHVVADLAALAALVLAAVTLVLAVAGVVHRWRLGDELLQQQLFWFAVAFCLPIVILPVAATSWAEPWMFAAVTLPAPIAVGVALLQSRLYDIQLVVSRTLTYVLLSAAVAVLYALTVAFVGALFRDSDASWLPWVAAGVVAAAFLPIRDALQRAVNRLTYGQWSQPAEVLAESGRRLADATDVPTLLDTLVNQIGDGLRLVRVEIVDVHGRTLARRGPGRREEAVGEPEVVWPLLAYGVPVGELRHDPRRLRASDTALLADVARQLGGVVDSARLLTTISEGQERLALAREEERRRLRRDLHDGLGPTLAALTMQVDTLRNRLAQDATTAKATPDESGLDLEAELLRLRSGIQSTVIDVRRIVEGLRPPAIDEDGLDGALHRLADDVSAGSGLVVHLDVDDPGPMPAAVEVAAYRIAQEALTNVIRHSGAVSASMRLAVDDDALTLQVSDDGSGPGAARVGGLGLVHMRERAEEIGGTLTVHSEQDTGRGTRVIMRLPLSHDGTTAGAIE</sequence>
<dbReference type="PROSITE" id="PS50109">
    <property type="entry name" value="HIS_KIN"/>
    <property type="match status" value="1"/>
</dbReference>
<dbReference type="InterPro" id="IPR003594">
    <property type="entry name" value="HATPase_dom"/>
</dbReference>
<gene>
    <name evidence="11" type="ORF">GCM10023168_05150</name>
</gene>
<evidence type="ECO:0000256" key="4">
    <source>
        <dbReference type="ARBA" id="ARBA00022679"/>
    </source>
</evidence>
<keyword evidence="12" id="KW-1185">Reference proteome</keyword>
<dbReference type="EMBL" id="BAABGM010000003">
    <property type="protein sequence ID" value="GAA4398780.1"/>
    <property type="molecule type" value="Genomic_DNA"/>
</dbReference>
<dbReference type="Gene3D" id="1.20.5.1930">
    <property type="match status" value="1"/>
</dbReference>
<dbReference type="InterPro" id="IPR005467">
    <property type="entry name" value="His_kinase_dom"/>
</dbReference>
<organism evidence="11 12">
    <name type="scientific">Fodinibacter luteus</name>
    <dbReference type="NCBI Taxonomy" id="552064"/>
    <lineage>
        <taxon>Bacteria</taxon>
        <taxon>Bacillati</taxon>
        <taxon>Actinomycetota</taxon>
        <taxon>Actinomycetes</taxon>
        <taxon>Micrococcales</taxon>
        <taxon>Intrasporangiaceae</taxon>
        <taxon>Fodinibacter (ex Wang et al. 2009)</taxon>
    </lineage>
</organism>
<keyword evidence="9" id="KW-0812">Transmembrane</keyword>
<feature type="transmembrane region" description="Helical" evidence="9">
    <location>
        <begin position="175"/>
        <end position="204"/>
    </location>
</feature>
<evidence type="ECO:0000256" key="9">
    <source>
        <dbReference type="SAM" id="Phobius"/>
    </source>
</evidence>